<keyword evidence="3" id="KW-1185">Reference proteome</keyword>
<feature type="compositionally biased region" description="Pro residues" evidence="1">
    <location>
        <begin position="529"/>
        <end position="539"/>
    </location>
</feature>
<proteinExistence type="predicted"/>
<dbReference type="GO" id="GO:0016829">
    <property type="term" value="F:lyase activity"/>
    <property type="evidence" value="ECO:0007669"/>
    <property type="project" value="UniProtKB-KW"/>
</dbReference>
<dbReference type="SUPFAM" id="SSF48173">
    <property type="entry name" value="Cryptochrome/photolyase FAD-binding domain"/>
    <property type="match status" value="1"/>
</dbReference>
<evidence type="ECO:0000313" key="2">
    <source>
        <dbReference type="EMBL" id="PXW99334.1"/>
    </source>
</evidence>
<dbReference type="Proteomes" id="UP000247811">
    <property type="component" value="Unassembled WGS sequence"/>
</dbReference>
<gene>
    <name evidence="2" type="ORF">C7444_101164</name>
</gene>
<keyword evidence="2" id="KW-0456">Lyase</keyword>
<protein>
    <submittedName>
        <fullName evidence="2">Deoxyribodipyrimidine photolyase-related protein</fullName>
    </submittedName>
</protein>
<name>A0A318H5U1_9BURK</name>
<dbReference type="Gene3D" id="1.10.10.1710">
    <property type="entry name" value="Deoxyribodipyrimidine photolyase-related"/>
    <property type="match status" value="1"/>
</dbReference>
<dbReference type="PANTHER" id="PTHR38657">
    <property type="entry name" value="SLR1343 PROTEIN"/>
    <property type="match status" value="1"/>
</dbReference>
<dbReference type="AlphaFoldDB" id="A0A318H5U1"/>
<dbReference type="InterPro" id="IPR014729">
    <property type="entry name" value="Rossmann-like_a/b/a_fold"/>
</dbReference>
<dbReference type="Gene3D" id="1.10.579.10">
    <property type="entry name" value="DNA Cyclobutane Dipyrimidine Photolyase, subunit A, domain 3"/>
    <property type="match status" value="1"/>
</dbReference>
<dbReference type="InterPro" id="IPR007357">
    <property type="entry name" value="PhrB-like"/>
</dbReference>
<sequence length="539" mass="60456">MAELRTLVVVLGDQLDLEASGFDGFDAGLDAVWMAEVAQESTHVWSSKPRTVLFLAAMRHFALALQAAGRALHYTRLEAPDNAGSLAAQLQADLTRLRPARLVMTAPGDWRVLKALQAVAQASGLPLEVREDRHFFCSVREFAAHARGRKSLRMEYFYREQRQRQQVLMQDDGPVGGQWNFDADNREAFGAAGPGAVPPRPRFEPDAVTREVITLVDTRLASHPGRLDGFAWPVTRAQAQQALQAFIRERLPRFGRYQDAMWPAEPWLYHSHLSAALNLKLLNPREVVAAAQAAWQDGSAPLASVEGFIRQILGWREYVRGIYWTRMPAYLEGNALEAREDLPAWYWTGRTDMACLRDTLAQTLEHGYAHHIQRLMVTGLYALMLGVEPRQVHAWYLAVYVDAVEWVELPNTLGMSQYADGGLMGSKPYIATGKYIERMSPYCKGCRYDPAQRSGERACPFTTLYWDFLMRHETMLAKHPRVALQVKNLARLDDGQKRAVQDRAAAIRRGEVGVGPETRPANLFSAVPSFPPSPPEPAP</sequence>
<dbReference type="InterPro" id="IPR052551">
    <property type="entry name" value="UV-DNA_repair_photolyase"/>
</dbReference>
<dbReference type="Gene3D" id="1.25.40.80">
    <property type="match status" value="1"/>
</dbReference>
<evidence type="ECO:0000313" key="3">
    <source>
        <dbReference type="Proteomes" id="UP000247811"/>
    </source>
</evidence>
<dbReference type="Pfam" id="PF04244">
    <property type="entry name" value="DPRP"/>
    <property type="match status" value="1"/>
</dbReference>
<dbReference type="PANTHER" id="PTHR38657:SF1">
    <property type="entry name" value="SLR1343 PROTEIN"/>
    <property type="match status" value="1"/>
</dbReference>
<dbReference type="Gene3D" id="3.40.50.620">
    <property type="entry name" value="HUPs"/>
    <property type="match status" value="1"/>
</dbReference>
<accession>A0A318H5U1</accession>
<dbReference type="EMBL" id="QJJS01000001">
    <property type="protein sequence ID" value="PXW99334.1"/>
    <property type="molecule type" value="Genomic_DNA"/>
</dbReference>
<reference evidence="2 3" key="1">
    <citation type="submission" date="2018-05" db="EMBL/GenBank/DDBJ databases">
        <title>Genomic Encyclopedia of Type Strains, Phase IV (KMG-IV): sequencing the most valuable type-strain genomes for metagenomic binning, comparative biology and taxonomic classification.</title>
        <authorList>
            <person name="Goeker M."/>
        </authorList>
    </citation>
    <scope>NUCLEOTIDE SEQUENCE [LARGE SCALE GENOMIC DNA]</scope>
    <source>
        <strain evidence="2 3">DSM 566</strain>
    </source>
</reference>
<dbReference type="InterPro" id="IPR036134">
    <property type="entry name" value="Crypto/Photolyase_FAD-like_sf"/>
</dbReference>
<feature type="region of interest" description="Disordered" evidence="1">
    <location>
        <begin position="512"/>
        <end position="539"/>
    </location>
</feature>
<evidence type="ECO:0000256" key="1">
    <source>
        <dbReference type="SAM" id="MobiDB-lite"/>
    </source>
</evidence>
<dbReference type="OrthoDB" id="5288100at2"/>
<comment type="caution">
    <text evidence="2">The sequence shown here is derived from an EMBL/GenBank/DDBJ whole genome shotgun (WGS) entry which is preliminary data.</text>
</comment>
<dbReference type="RefSeq" id="WP_110398915.1">
    <property type="nucleotide sequence ID" value="NZ_QJJS01000001.1"/>
</dbReference>
<organism evidence="2 3">
    <name type="scientific">Sphaerotilus hippei</name>
    <dbReference type="NCBI Taxonomy" id="744406"/>
    <lineage>
        <taxon>Bacteria</taxon>
        <taxon>Pseudomonadati</taxon>
        <taxon>Pseudomonadota</taxon>
        <taxon>Betaproteobacteria</taxon>
        <taxon>Burkholderiales</taxon>
        <taxon>Sphaerotilaceae</taxon>
        <taxon>Sphaerotilus</taxon>
    </lineage>
</organism>